<dbReference type="Pfam" id="PF00587">
    <property type="entry name" value="tRNA-synt_2b"/>
    <property type="match status" value="1"/>
</dbReference>
<dbReference type="InterPro" id="IPR045864">
    <property type="entry name" value="aa-tRNA-synth_II/BPL/LPL"/>
</dbReference>
<dbReference type="InterPro" id="IPR002314">
    <property type="entry name" value="aa-tRNA-synt_IIb"/>
</dbReference>
<dbReference type="GO" id="GO:0004829">
    <property type="term" value="F:threonine-tRNA ligase activity"/>
    <property type="evidence" value="ECO:0007669"/>
    <property type="project" value="UniProtKB-EC"/>
</dbReference>
<dbReference type="InterPro" id="IPR004154">
    <property type="entry name" value="Anticodon-bd"/>
</dbReference>
<keyword evidence="6" id="KW-0067">ATP-binding</keyword>
<dbReference type="InterPro" id="IPR036621">
    <property type="entry name" value="Anticodon-bd_dom_sf"/>
</dbReference>
<evidence type="ECO:0000259" key="13">
    <source>
        <dbReference type="PROSITE" id="PS50862"/>
    </source>
</evidence>
<dbReference type="PANTHER" id="PTHR11451">
    <property type="entry name" value="THREONINE-TRNA LIGASE"/>
    <property type="match status" value="1"/>
</dbReference>
<evidence type="ECO:0000256" key="6">
    <source>
        <dbReference type="ARBA" id="ARBA00022840"/>
    </source>
</evidence>
<gene>
    <name evidence="14" type="ORF">RI543_001678</name>
</gene>
<dbReference type="EC" id="6.1.1.3" evidence="3"/>
<evidence type="ECO:0000256" key="10">
    <source>
        <dbReference type="ARBA" id="ARBA00023146"/>
    </source>
</evidence>
<evidence type="ECO:0000256" key="8">
    <source>
        <dbReference type="ARBA" id="ARBA00022946"/>
    </source>
</evidence>
<evidence type="ECO:0000256" key="2">
    <source>
        <dbReference type="ARBA" id="ARBA00008226"/>
    </source>
</evidence>
<comment type="similarity">
    <text evidence="2">Belongs to the class-II aminoacyl-tRNA synthetase family.</text>
</comment>
<keyword evidence="8" id="KW-0809">Transit peptide</keyword>
<dbReference type="AlphaFoldDB" id="A0AAN8A7D6"/>
<dbReference type="GO" id="GO:0005524">
    <property type="term" value="F:ATP binding"/>
    <property type="evidence" value="ECO:0007669"/>
    <property type="project" value="UniProtKB-KW"/>
</dbReference>
<keyword evidence="7" id="KW-0648">Protein biosynthesis</keyword>
<evidence type="ECO:0000256" key="9">
    <source>
        <dbReference type="ARBA" id="ARBA00023128"/>
    </source>
</evidence>
<dbReference type="Pfam" id="PF03129">
    <property type="entry name" value="HGTP_anticodon"/>
    <property type="match status" value="1"/>
</dbReference>
<dbReference type="InterPro" id="IPR006195">
    <property type="entry name" value="aa-tRNA-synth_II"/>
</dbReference>
<proteinExistence type="inferred from homology"/>
<evidence type="ECO:0000313" key="14">
    <source>
        <dbReference type="EMBL" id="KAK5780557.1"/>
    </source>
</evidence>
<keyword evidence="4" id="KW-0436">Ligase</keyword>
<dbReference type="Gene3D" id="3.30.930.10">
    <property type="entry name" value="Bira Bifunctional Protein, Domain 2"/>
    <property type="match status" value="1"/>
</dbReference>
<evidence type="ECO:0000256" key="5">
    <source>
        <dbReference type="ARBA" id="ARBA00022741"/>
    </source>
</evidence>
<comment type="catalytic activity">
    <reaction evidence="12">
        <text>tRNA(Thr) + L-threonine + ATP = L-threonyl-tRNA(Thr) + AMP + diphosphate + H(+)</text>
        <dbReference type="Rhea" id="RHEA:24624"/>
        <dbReference type="Rhea" id="RHEA-COMP:9670"/>
        <dbReference type="Rhea" id="RHEA-COMP:9704"/>
        <dbReference type="ChEBI" id="CHEBI:15378"/>
        <dbReference type="ChEBI" id="CHEBI:30616"/>
        <dbReference type="ChEBI" id="CHEBI:33019"/>
        <dbReference type="ChEBI" id="CHEBI:57926"/>
        <dbReference type="ChEBI" id="CHEBI:78442"/>
        <dbReference type="ChEBI" id="CHEBI:78534"/>
        <dbReference type="ChEBI" id="CHEBI:456215"/>
        <dbReference type="EC" id="6.1.1.3"/>
    </reaction>
</comment>
<sequence length="492" mass="57261">MKCKNQISILNRRFLTTKSKITSPHTTNSVSNPTSLIQDIALRQKLYITDPVSPGSIFFLPNGTKIFNKLVQFMKLQQQQSLFQYNEVITPLIYRKSLWERSGHWENYQDDMFKVEGIDLSKKTLGLKPMNCPGHCVMFSRFDHSYQELPIRYTDFSPLHRNEASGALSGLTRLRKFHQDDGHIFCTKEQIESEIVNCLKLVDLCYNQVFKFNKTSDSALSYTINLSTRPTDHYIGDISVWNHAEDVLKSVLKKINKPWQLNEGDGAFYGPKLDIMVPDHNGKKHQVATIQLDFQLPQRFNLKFKNKNNEYEMPIMIHRAIFGSIERFMALLIEHYKGKWPFWLNPCQAMIIPIKTDNKKQVDQCRKLKKRLCGEVNDYNSDTLKPMPFNSHCFNVDIDERSESVGYRIKDALYKDYSYLIIVGENEANNNTFSVRTREDRTIHQLTEDEIYEKFCELERSFQSYLLSISKSFSTKASAIPVLSPRPLDPID</sequence>
<accession>A0AAN8A7D6</accession>
<dbReference type="PANTHER" id="PTHR11451:SF50">
    <property type="entry name" value="THREONINE--TRNA LIGASE, MITOCHONDRIAL"/>
    <property type="match status" value="1"/>
</dbReference>
<comment type="subcellular location">
    <subcellularLocation>
        <location evidence="1">Mitochondrion matrix</location>
    </subcellularLocation>
</comment>
<reference evidence="15" key="1">
    <citation type="submission" date="2023-07" db="EMBL/GenBank/DDBJ databases">
        <title>A draft genome of Kazachstania heterogenica Y-27499.</title>
        <authorList>
            <person name="Donic C."/>
            <person name="Kralova J.S."/>
            <person name="Fidel L."/>
            <person name="Ben-Dor S."/>
            <person name="Jung S."/>
        </authorList>
    </citation>
    <scope>NUCLEOTIDE SEQUENCE [LARGE SCALE GENOMIC DNA]</scope>
    <source>
        <strain evidence="15">Y27499</strain>
    </source>
</reference>
<dbReference type="FunFam" id="3.30.930.10:FF:000039">
    <property type="entry name" value="Threonyl-tRNA synthetase, mitochondrial"/>
    <property type="match status" value="1"/>
</dbReference>
<evidence type="ECO:0000256" key="3">
    <source>
        <dbReference type="ARBA" id="ARBA00013163"/>
    </source>
</evidence>
<dbReference type="InterPro" id="IPR002320">
    <property type="entry name" value="Thr-tRNA-ligase_IIa"/>
</dbReference>
<keyword evidence="15" id="KW-1185">Reference proteome</keyword>
<dbReference type="GO" id="GO:0070159">
    <property type="term" value="P:mitochondrial threonyl-tRNA aminoacylation"/>
    <property type="evidence" value="ECO:0007669"/>
    <property type="project" value="TreeGrafter"/>
</dbReference>
<dbReference type="CDD" id="cd00771">
    <property type="entry name" value="ThrRS_core"/>
    <property type="match status" value="1"/>
</dbReference>
<organism evidence="14 15">
    <name type="scientific">Arxiozyma heterogenica</name>
    <dbReference type="NCBI Taxonomy" id="278026"/>
    <lineage>
        <taxon>Eukaryota</taxon>
        <taxon>Fungi</taxon>
        <taxon>Dikarya</taxon>
        <taxon>Ascomycota</taxon>
        <taxon>Saccharomycotina</taxon>
        <taxon>Saccharomycetes</taxon>
        <taxon>Saccharomycetales</taxon>
        <taxon>Saccharomycetaceae</taxon>
        <taxon>Arxiozyma</taxon>
    </lineage>
</organism>
<keyword evidence="5" id="KW-0547">Nucleotide-binding</keyword>
<dbReference type="PROSITE" id="PS50862">
    <property type="entry name" value="AA_TRNA_LIGASE_II"/>
    <property type="match status" value="1"/>
</dbReference>
<evidence type="ECO:0000256" key="1">
    <source>
        <dbReference type="ARBA" id="ARBA00004305"/>
    </source>
</evidence>
<dbReference type="SUPFAM" id="SSF55681">
    <property type="entry name" value="Class II aaRS and biotin synthetases"/>
    <property type="match status" value="1"/>
</dbReference>
<evidence type="ECO:0000313" key="15">
    <source>
        <dbReference type="Proteomes" id="UP001306508"/>
    </source>
</evidence>
<keyword evidence="10" id="KW-0030">Aminoacyl-tRNA synthetase</keyword>
<dbReference type="Gene3D" id="3.40.50.800">
    <property type="entry name" value="Anticodon-binding domain"/>
    <property type="match status" value="1"/>
</dbReference>
<dbReference type="NCBIfam" id="TIGR00418">
    <property type="entry name" value="thrS"/>
    <property type="match status" value="1"/>
</dbReference>
<evidence type="ECO:0000256" key="7">
    <source>
        <dbReference type="ARBA" id="ARBA00022917"/>
    </source>
</evidence>
<evidence type="ECO:0000256" key="11">
    <source>
        <dbReference type="ARBA" id="ARBA00031900"/>
    </source>
</evidence>
<dbReference type="InterPro" id="IPR033728">
    <property type="entry name" value="ThrRS_core"/>
</dbReference>
<dbReference type="GO" id="GO:0005759">
    <property type="term" value="C:mitochondrial matrix"/>
    <property type="evidence" value="ECO:0007669"/>
    <property type="project" value="UniProtKB-SubCell"/>
</dbReference>
<dbReference type="SUPFAM" id="SSF52954">
    <property type="entry name" value="Class II aaRS ABD-related"/>
    <property type="match status" value="1"/>
</dbReference>
<dbReference type="Proteomes" id="UP001306508">
    <property type="component" value="Unassembled WGS sequence"/>
</dbReference>
<feature type="domain" description="Aminoacyl-transfer RNA synthetases class-II family profile" evidence="13">
    <location>
        <begin position="32"/>
        <end position="341"/>
    </location>
</feature>
<dbReference type="PRINTS" id="PR01047">
    <property type="entry name" value="TRNASYNTHTHR"/>
</dbReference>
<comment type="caution">
    <text evidence="14">The sequence shown here is derived from an EMBL/GenBank/DDBJ whole genome shotgun (WGS) entry which is preliminary data.</text>
</comment>
<name>A0AAN8A7D6_9SACH</name>
<keyword evidence="9" id="KW-0496">Mitochondrion</keyword>
<dbReference type="EMBL" id="JAWIZZ010000040">
    <property type="protein sequence ID" value="KAK5780557.1"/>
    <property type="molecule type" value="Genomic_DNA"/>
</dbReference>
<evidence type="ECO:0000256" key="4">
    <source>
        <dbReference type="ARBA" id="ARBA00022598"/>
    </source>
</evidence>
<protein>
    <recommendedName>
        <fullName evidence="3">threonine--tRNA ligase</fullName>
        <ecNumber evidence="3">6.1.1.3</ecNumber>
    </recommendedName>
    <alternativeName>
        <fullName evidence="11">Threonyl-tRNA synthetase</fullName>
    </alternativeName>
</protein>
<evidence type="ECO:0000256" key="12">
    <source>
        <dbReference type="ARBA" id="ARBA00049515"/>
    </source>
</evidence>